<reference evidence="2" key="2">
    <citation type="submission" date="2023-01" db="EMBL/GenBank/DDBJ databases">
        <authorList>
            <person name="Petersen C."/>
        </authorList>
    </citation>
    <scope>NUCLEOTIDE SEQUENCE</scope>
    <source>
        <strain evidence="2">IBT 15450</strain>
    </source>
</reference>
<accession>A0AAD6IIR4</accession>
<name>A0AAD6IIR4_PENCN</name>
<dbReference type="AlphaFoldDB" id="A0AAD6IIR4"/>
<feature type="region of interest" description="Disordered" evidence="1">
    <location>
        <begin position="51"/>
        <end position="72"/>
    </location>
</feature>
<sequence>MSNGRAPTVWTRNKAILSVLAVIAGSWLAFRAQSPNKNDILISERDKRTMVGGETGEDKIARAPLTEKGSKP</sequence>
<dbReference type="EMBL" id="JAQJZL010000002">
    <property type="protein sequence ID" value="KAJ6051303.1"/>
    <property type="molecule type" value="Genomic_DNA"/>
</dbReference>
<evidence type="ECO:0000313" key="3">
    <source>
        <dbReference type="Proteomes" id="UP001219568"/>
    </source>
</evidence>
<evidence type="ECO:0000256" key="1">
    <source>
        <dbReference type="SAM" id="MobiDB-lite"/>
    </source>
</evidence>
<organism evidence="2 3">
    <name type="scientific">Penicillium canescens</name>
    <dbReference type="NCBI Taxonomy" id="5083"/>
    <lineage>
        <taxon>Eukaryota</taxon>
        <taxon>Fungi</taxon>
        <taxon>Dikarya</taxon>
        <taxon>Ascomycota</taxon>
        <taxon>Pezizomycotina</taxon>
        <taxon>Eurotiomycetes</taxon>
        <taxon>Eurotiomycetidae</taxon>
        <taxon>Eurotiales</taxon>
        <taxon>Aspergillaceae</taxon>
        <taxon>Penicillium</taxon>
    </lineage>
</organism>
<protein>
    <submittedName>
        <fullName evidence="2">Uncharacterized protein</fullName>
    </submittedName>
</protein>
<comment type="caution">
    <text evidence="2">The sequence shown here is derived from an EMBL/GenBank/DDBJ whole genome shotgun (WGS) entry which is preliminary data.</text>
</comment>
<dbReference type="Proteomes" id="UP001219568">
    <property type="component" value="Unassembled WGS sequence"/>
</dbReference>
<reference evidence="2" key="1">
    <citation type="journal article" date="2023" name="IMA Fungus">
        <title>Comparative genomic study of the Penicillium genus elucidates a diverse pangenome and 15 lateral gene transfer events.</title>
        <authorList>
            <person name="Petersen C."/>
            <person name="Sorensen T."/>
            <person name="Nielsen M.R."/>
            <person name="Sondergaard T.E."/>
            <person name="Sorensen J.L."/>
            <person name="Fitzpatrick D.A."/>
            <person name="Frisvad J.C."/>
            <person name="Nielsen K.L."/>
        </authorList>
    </citation>
    <scope>NUCLEOTIDE SEQUENCE</scope>
    <source>
        <strain evidence="2">IBT 15450</strain>
    </source>
</reference>
<evidence type="ECO:0000313" key="2">
    <source>
        <dbReference type="EMBL" id="KAJ6051303.1"/>
    </source>
</evidence>
<proteinExistence type="predicted"/>
<keyword evidence="3" id="KW-1185">Reference proteome</keyword>
<gene>
    <name evidence="2" type="ORF">N7460_001837</name>
</gene>